<feature type="binding site" evidence="7 8">
    <location>
        <position position="106"/>
    </location>
    <ligand>
        <name>S-adenosyl-L-methionine</name>
        <dbReference type="ChEBI" id="CHEBI:59789"/>
    </ligand>
</feature>
<dbReference type="EC" id="2.1.1.182" evidence="7"/>
<feature type="binding site" evidence="7 8">
    <location>
        <position position="60"/>
    </location>
    <ligand>
        <name>S-adenosyl-L-methionine</name>
        <dbReference type="ChEBI" id="CHEBI:59789"/>
    </ligand>
</feature>
<dbReference type="Proteomes" id="UP000178936">
    <property type="component" value="Unassembled WGS sequence"/>
</dbReference>
<evidence type="ECO:0000256" key="8">
    <source>
        <dbReference type="PROSITE-ProRule" id="PRU01026"/>
    </source>
</evidence>
<name>A0A1G2Q4M9_9BACT</name>
<dbReference type="InterPro" id="IPR023165">
    <property type="entry name" value="rRNA_Ade_diMease-like_C"/>
</dbReference>
<evidence type="ECO:0000256" key="3">
    <source>
        <dbReference type="ARBA" id="ARBA00022603"/>
    </source>
</evidence>
<evidence type="ECO:0000313" key="11">
    <source>
        <dbReference type="Proteomes" id="UP000178936"/>
    </source>
</evidence>
<feature type="binding site" evidence="7 8">
    <location>
        <position position="35"/>
    </location>
    <ligand>
        <name>S-adenosyl-L-methionine</name>
        <dbReference type="ChEBI" id="CHEBI:59789"/>
    </ligand>
</feature>
<dbReference type="NCBIfam" id="TIGR00755">
    <property type="entry name" value="ksgA"/>
    <property type="match status" value="1"/>
</dbReference>
<feature type="binding site" evidence="7 8">
    <location>
        <position position="132"/>
    </location>
    <ligand>
        <name>S-adenosyl-L-methionine</name>
        <dbReference type="ChEBI" id="CHEBI:59789"/>
    </ligand>
</feature>
<dbReference type="GO" id="GO:0052908">
    <property type="term" value="F:16S rRNA (adenine(1518)-N(6)/adenine(1519)-N(6))-dimethyltransferase activity"/>
    <property type="evidence" value="ECO:0007669"/>
    <property type="project" value="UniProtKB-EC"/>
</dbReference>
<keyword evidence="3 7" id="KW-0489">Methyltransferase</keyword>
<dbReference type="PANTHER" id="PTHR11727:SF7">
    <property type="entry name" value="DIMETHYLADENOSINE TRANSFERASE-RELATED"/>
    <property type="match status" value="1"/>
</dbReference>
<dbReference type="Gene3D" id="1.10.8.100">
    <property type="entry name" value="Ribosomal RNA adenine dimethylase-like, domain 2"/>
    <property type="match status" value="1"/>
</dbReference>
<feature type="binding site" evidence="7 8">
    <location>
        <position position="33"/>
    </location>
    <ligand>
        <name>S-adenosyl-L-methionine</name>
        <dbReference type="ChEBI" id="CHEBI:59789"/>
    </ligand>
</feature>
<dbReference type="CDD" id="cd02440">
    <property type="entry name" value="AdoMet_MTases"/>
    <property type="match status" value="1"/>
</dbReference>
<keyword evidence="4 7" id="KW-0808">Transferase</keyword>
<proteinExistence type="inferred from homology"/>
<dbReference type="GO" id="GO:0003723">
    <property type="term" value="F:RNA binding"/>
    <property type="evidence" value="ECO:0007669"/>
    <property type="project" value="UniProtKB-UniRule"/>
</dbReference>
<evidence type="ECO:0000256" key="4">
    <source>
        <dbReference type="ARBA" id="ARBA00022679"/>
    </source>
</evidence>
<dbReference type="InterPro" id="IPR011530">
    <property type="entry name" value="rRNA_adenine_dimethylase"/>
</dbReference>
<dbReference type="InterPro" id="IPR001737">
    <property type="entry name" value="KsgA/Erm"/>
</dbReference>
<keyword evidence="5 7" id="KW-0949">S-adenosyl-L-methionine</keyword>
<keyword evidence="6 7" id="KW-0694">RNA-binding</keyword>
<dbReference type="GO" id="GO:0005829">
    <property type="term" value="C:cytosol"/>
    <property type="evidence" value="ECO:0007669"/>
    <property type="project" value="TreeGrafter"/>
</dbReference>
<dbReference type="AlphaFoldDB" id="A0A1G2Q4M9"/>
<dbReference type="SMART" id="SM00650">
    <property type="entry name" value="rADc"/>
    <property type="match status" value="1"/>
</dbReference>
<sequence length="295" mass="32880">MIAGSNLPADLRTWTKLSLAKYHLAAGQRLGQHFLVDKKVLQDILTAADVKNNANVLEVGGGLGVLTLELLARAQRVVVVELDKKLVVALQKVGMGSEKLKIIADDVLKVSSNQLKSELMVDKSSDWQIVANLPYEISGAFLERFLWGDFTPQSLTLLLQREVAERLAAKPGKMSLLSLSCQLKSQIKIIRHIPPQAFWPPPRVQSSLVRLDLFSPKDYSDIIDYQSPDLIWRLARIGFSARRKVLINNLLAVLPLAKEQLIEIFTQANIGIKARAQELSIRQWVLLARLLAGKI</sequence>
<accession>A0A1G2Q4M9</accession>
<dbReference type="InterPro" id="IPR020598">
    <property type="entry name" value="rRNA_Ade_methylase_Trfase_N"/>
</dbReference>
<dbReference type="HAMAP" id="MF_00607">
    <property type="entry name" value="16SrRNA_methyltr_A"/>
    <property type="match status" value="1"/>
</dbReference>
<comment type="similarity">
    <text evidence="7">Belongs to the class I-like SAM-binding methyltransferase superfamily. rRNA adenine N(6)-methyltransferase family. RsmA subfamily.</text>
</comment>
<comment type="subcellular location">
    <subcellularLocation>
        <location evidence="7">Cytoplasm</location>
    </subcellularLocation>
</comment>
<dbReference type="PROSITE" id="PS01131">
    <property type="entry name" value="RRNA_A_DIMETH"/>
    <property type="match status" value="1"/>
</dbReference>
<reference evidence="10 11" key="1">
    <citation type="journal article" date="2016" name="Nat. Commun.">
        <title>Thousands of microbial genomes shed light on interconnected biogeochemical processes in an aquifer system.</title>
        <authorList>
            <person name="Anantharaman K."/>
            <person name="Brown C.T."/>
            <person name="Hug L.A."/>
            <person name="Sharon I."/>
            <person name="Castelle C.J."/>
            <person name="Probst A.J."/>
            <person name="Thomas B.C."/>
            <person name="Singh A."/>
            <person name="Wilkins M.J."/>
            <person name="Karaoz U."/>
            <person name="Brodie E.L."/>
            <person name="Williams K.H."/>
            <person name="Hubbard S.S."/>
            <person name="Banfield J.F."/>
        </authorList>
    </citation>
    <scope>NUCLEOTIDE SEQUENCE [LARGE SCALE GENOMIC DNA]</scope>
</reference>
<feature type="domain" description="Ribosomal RNA adenine methylase transferase N-terminal" evidence="9">
    <location>
        <begin position="40"/>
        <end position="215"/>
    </location>
</feature>
<evidence type="ECO:0000256" key="2">
    <source>
        <dbReference type="ARBA" id="ARBA00022552"/>
    </source>
</evidence>
<organism evidence="10 11">
    <name type="scientific">Candidatus Veblenbacteria bacterium RIFOXYA2_FULL_43_9</name>
    <dbReference type="NCBI Taxonomy" id="1802425"/>
    <lineage>
        <taxon>Bacteria</taxon>
        <taxon>Candidatus Vebleniibacteriota</taxon>
    </lineage>
</organism>
<dbReference type="InterPro" id="IPR029063">
    <property type="entry name" value="SAM-dependent_MTases_sf"/>
</dbReference>
<keyword evidence="2 7" id="KW-0698">rRNA processing</keyword>
<evidence type="ECO:0000313" key="10">
    <source>
        <dbReference type="EMBL" id="OHA55540.1"/>
    </source>
</evidence>
<keyword evidence="1 7" id="KW-0963">Cytoplasm</keyword>
<gene>
    <name evidence="7" type="primary">rsmA</name>
    <name evidence="7" type="synonym">ksgA</name>
    <name evidence="10" type="ORF">A2226_01365</name>
</gene>
<dbReference type="PROSITE" id="PS51689">
    <property type="entry name" value="SAM_RNA_A_N6_MT"/>
    <property type="match status" value="1"/>
</dbReference>
<evidence type="ECO:0000256" key="7">
    <source>
        <dbReference type="HAMAP-Rule" id="MF_00607"/>
    </source>
</evidence>
<evidence type="ECO:0000256" key="1">
    <source>
        <dbReference type="ARBA" id="ARBA00022490"/>
    </source>
</evidence>
<evidence type="ECO:0000259" key="9">
    <source>
        <dbReference type="SMART" id="SM00650"/>
    </source>
</evidence>
<evidence type="ECO:0000256" key="5">
    <source>
        <dbReference type="ARBA" id="ARBA00022691"/>
    </source>
</evidence>
<evidence type="ECO:0000256" key="6">
    <source>
        <dbReference type="ARBA" id="ARBA00022884"/>
    </source>
</evidence>
<comment type="catalytic activity">
    <reaction evidence="7">
        <text>adenosine(1518)/adenosine(1519) in 16S rRNA + 4 S-adenosyl-L-methionine = N(6)-dimethyladenosine(1518)/N(6)-dimethyladenosine(1519) in 16S rRNA + 4 S-adenosyl-L-homocysteine + 4 H(+)</text>
        <dbReference type="Rhea" id="RHEA:19609"/>
        <dbReference type="Rhea" id="RHEA-COMP:10232"/>
        <dbReference type="Rhea" id="RHEA-COMP:10233"/>
        <dbReference type="ChEBI" id="CHEBI:15378"/>
        <dbReference type="ChEBI" id="CHEBI:57856"/>
        <dbReference type="ChEBI" id="CHEBI:59789"/>
        <dbReference type="ChEBI" id="CHEBI:74411"/>
        <dbReference type="ChEBI" id="CHEBI:74493"/>
        <dbReference type="EC" id="2.1.1.182"/>
    </reaction>
</comment>
<dbReference type="PANTHER" id="PTHR11727">
    <property type="entry name" value="DIMETHYLADENOSINE TRANSFERASE"/>
    <property type="match status" value="1"/>
</dbReference>
<protein>
    <recommendedName>
        <fullName evidence="7">Ribosomal RNA small subunit methyltransferase A</fullName>
        <ecNumber evidence="7">2.1.1.182</ecNumber>
    </recommendedName>
    <alternativeName>
        <fullName evidence="7">16S rRNA (adenine(1518)-N(6)/adenine(1519)-N(6))-dimethyltransferase</fullName>
    </alternativeName>
    <alternativeName>
        <fullName evidence="7">16S rRNA dimethyladenosine transferase</fullName>
    </alternativeName>
    <alternativeName>
        <fullName evidence="7">16S rRNA dimethylase</fullName>
    </alternativeName>
    <alternativeName>
        <fullName evidence="7">S-adenosylmethionine-6-N', N'-adenosyl(rRNA) dimethyltransferase</fullName>
    </alternativeName>
</protein>
<dbReference type="InterPro" id="IPR020596">
    <property type="entry name" value="rRNA_Ade_Mease_Trfase_CS"/>
</dbReference>
<feature type="binding site" evidence="7 8">
    <location>
        <position position="81"/>
    </location>
    <ligand>
        <name>S-adenosyl-L-methionine</name>
        <dbReference type="ChEBI" id="CHEBI:59789"/>
    </ligand>
</feature>
<dbReference type="Pfam" id="PF00398">
    <property type="entry name" value="RrnaAD"/>
    <property type="match status" value="1"/>
</dbReference>
<comment type="caution">
    <text evidence="10">The sequence shown here is derived from an EMBL/GenBank/DDBJ whole genome shotgun (WGS) entry which is preliminary data.</text>
</comment>
<comment type="function">
    <text evidence="7">Specifically dimethylates two adjacent adenosines (A1518 and A1519) in the loop of a conserved hairpin near the 3'-end of 16S rRNA in the 30S particle. May play a critical role in biogenesis of 30S subunits.</text>
</comment>
<dbReference type="SUPFAM" id="SSF53335">
    <property type="entry name" value="S-adenosyl-L-methionine-dependent methyltransferases"/>
    <property type="match status" value="1"/>
</dbReference>
<dbReference type="EMBL" id="MHTB01000011">
    <property type="protein sequence ID" value="OHA55540.1"/>
    <property type="molecule type" value="Genomic_DNA"/>
</dbReference>
<dbReference type="Gene3D" id="3.40.50.150">
    <property type="entry name" value="Vaccinia Virus protein VP39"/>
    <property type="match status" value="1"/>
</dbReference>